<name>A0ABS7PN18_9SPHN</name>
<dbReference type="PANTHER" id="PTHR43124">
    <property type="entry name" value="PURINE EFFLUX PUMP PBUE"/>
    <property type="match status" value="1"/>
</dbReference>
<comment type="caution">
    <text evidence="8">The sequence shown here is derived from an EMBL/GenBank/DDBJ whole genome shotgun (WGS) entry which is preliminary data.</text>
</comment>
<dbReference type="Pfam" id="PF07690">
    <property type="entry name" value="MFS_1"/>
    <property type="match status" value="1"/>
</dbReference>
<dbReference type="InterPro" id="IPR020846">
    <property type="entry name" value="MFS_dom"/>
</dbReference>
<comment type="subcellular location">
    <subcellularLocation>
        <location evidence="1">Cell membrane</location>
        <topology evidence="1">Multi-pass membrane protein</topology>
    </subcellularLocation>
</comment>
<feature type="transmembrane region" description="Helical" evidence="6">
    <location>
        <begin position="113"/>
        <end position="136"/>
    </location>
</feature>
<dbReference type="PANTHER" id="PTHR43124:SF3">
    <property type="entry name" value="CHLORAMPHENICOL EFFLUX PUMP RV0191"/>
    <property type="match status" value="1"/>
</dbReference>
<evidence type="ECO:0000313" key="8">
    <source>
        <dbReference type="EMBL" id="MBY8822616.1"/>
    </source>
</evidence>
<dbReference type="SUPFAM" id="SSF103473">
    <property type="entry name" value="MFS general substrate transporter"/>
    <property type="match status" value="1"/>
</dbReference>
<dbReference type="InterPro" id="IPR011701">
    <property type="entry name" value="MFS"/>
</dbReference>
<feature type="transmembrane region" description="Helical" evidence="6">
    <location>
        <begin position="148"/>
        <end position="171"/>
    </location>
</feature>
<feature type="transmembrane region" description="Helical" evidence="6">
    <location>
        <begin position="340"/>
        <end position="362"/>
    </location>
</feature>
<dbReference type="EMBL" id="JAINVV010000004">
    <property type="protein sequence ID" value="MBY8822616.1"/>
    <property type="molecule type" value="Genomic_DNA"/>
</dbReference>
<evidence type="ECO:0000256" key="1">
    <source>
        <dbReference type="ARBA" id="ARBA00004651"/>
    </source>
</evidence>
<evidence type="ECO:0000256" key="3">
    <source>
        <dbReference type="ARBA" id="ARBA00022692"/>
    </source>
</evidence>
<feature type="transmembrane region" description="Helical" evidence="6">
    <location>
        <begin position="191"/>
        <end position="212"/>
    </location>
</feature>
<evidence type="ECO:0000256" key="2">
    <source>
        <dbReference type="ARBA" id="ARBA00022475"/>
    </source>
</evidence>
<organism evidence="8 9">
    <name type="scientific">Sphingomonas colocasiae</name>
    <dbReference type="NCBI Taxonomy" id="1848973"/>
    <lineage>
        <taxon>Bacteria</taxon>
        <taxon>Pseudomonadati</taxon>
        <taxon>Pseudomonadota</taxon>
        <taxon>Alphaproteobacteria</taxon>
        <taxon>Sphingomonadales</taxon>
        <taxon>Sphingomonadaceae</taxon>
        <taxon>Sphingomonas</taxon>
    </lineage>
</organism>
<dbReference type="InterPro" id="IPR050189">
    <property type="entry name" value="MFS_Efflux_Transporters"/>
</dbReference>
<dbReference type="Gene3D" id="1.20.1250.20">
    <property type="entry name" value="MFS general substrate transporter like domains"/>
    <property type="match status" value="1"/>
</dbReference>
<reference evidence="8 9" key="1">
    <citation type="submission" date="2021-08" db="EMBL/GenBank/DDBJ databases">
        <authorList>
            <person name="Tuo L."/>
        </authorList>
    </citation>
    <scope>NUCLEOTIDE SEQUENCE [LARGE SCALE GENOMIC DNA]</scope>
    <source>
        <strain evidence="8 9">JCM 31229</strain>
    </source>
</reference>
<keyword evidence="4 6" id="KW-1133">Transmembrane helix</keyword>
<feature type="transmembrane region" description="Helical" evidence="6">
    <location>
        <begin position="90"/>
        <end position="107"/>
    </location>
</feature>
<proteinExistence type="predicted"/>
<dbReference type="RefSeq" id="WP_222989684.1">
    <property type="nucleotide sequence ID" value="NZ_JAINVV010000004.1"/>
</dbReference>
<dbReference type="InterPro" id="IPR036259">
    <property type="entry name" value="MFS_trans_sf"/>
</dbReference>
<keyword evidence="9" id="KW-1185">Reference proteome</keyword>
<feature type="transmembrane region" description="Helical" evidence="6">
    <location>
        <begin position="408"/>
        <end position="426"/>
    </location>
</feature>
<accession>A0ABS7PN18</accession>
<dbReference type="Proteomes" id="UP000706039">
    <property type="component" value="Unassembled WGS sequence"/>
</dbReference>
<feature type="transmembrane region" description="Helical" evidence="6">
    <location>
        <begin position="57"/>
        <end position="78"/>
    </location>
</feature>
<feature type="transmembrane region" description="Helical" evidence="6">
    <location>
        <begin position="20"/>
        <end position="37"/>
    </location>
</feature>
<evidence type="ECO:0000256" key="5">
    <source>
        <dbReference type="ARBA" id="ARBA00023136"/>
    </source>
</evidence>
<protein>
    <submittedName>
        <fullName evidence="8">MFS transporter</fullName>
    </submittedName>
</protein>
<evidence type="ECO:0000256" key="6">
    <source>
        <dbReference type="SAM" id="Phobius"/>
    </source>
</evidence>
<sequence length="442" mass="45647">MESRAATSAPIDSERAGFGAWYGLFVLILTSMVGNAIPQVMLLVTEAIKADLDLSDIQIGALRGIAVTLVVAIASYPISWLADRTGRRPIYAACILIWSLGAAATAMAGSYGALFACAMAIAAGEAVLGPVTFSIIPDLFQEKQRMIANSIFFISQLLGISAGLAIGGALVGGIAEHHAELPAGLAALAPWRLALMAMALPAIALIPMVLLIPLRKAKRDRPAADAGSGSVLSFLQAHPRTLFPVFIGFGAIAAANFTVFGWMAIAIVRLFDADPAAVGIRLSQVFAVGSIGGVVAANLLVRMISARAGDLTPGRVAQIGALVALLLCCLYPFARSPDGFYMIATAQIAASFGGLVLSPTLTQALAPAEIRTRLLAIAGLFYTLFGALSPVLVGAISDALGAAPFNLLQAMLIVALPGFAGGAILLRYSERGLPRTLAAVRA</sequence>
<feature type="transmembrane region" description="Helical" evidence="6">
    <location>
        <begin position="316"/>
        <end position="334"/>
    </location>
</feature>
<feature type="transmembrane region" description="Helical" evidence="6">
    <location>
        <begin position="242"/>
        <end position="265"/>
    </location>
</feature>
<evidence type="ECO:0000313" key="9">
    <source>
        <dbReference type="Proteomes" id="UP000706039"/>
    </source>
</evidence>
<keyword evidence="2" id="KW-1003">Cell membrane</keyword>
<dbReference type="PROSITE" id="PS50850">
    <property type="entry name" value="MFS"/>
    <property type="match status" value="1"/>
</dbReference>
<keyword evidence="3 6" id="KW-0812">Transmembrane</keyword>
<evidence type="ECO:0000256" key="4">
    <source>
        <dbReference type="ARBA" id="ARBA00022989"/>
    </source>
</evidence>
<feature type="transmembrane region" description="Helical" evidence="6">
    <location>
        <begin position="285"/>
        <end position="304"/>
    </location>
</feature>
<feature type="domain" description="Major facilitator superfamily (MFS) profile" evidence="7">
    <location>
        <begin position="16"/>
        <end position="433"/>
    </location>
</feature>
<keyword evidence="5 6" id="KW-0472">Membrane</keyword>
<feature type="transmembrane region" description="Helical" evidence="6">
    <location>
        <begin position="374"/>
        <end position="396"/>
    </location>
</feature>
<evidence type="ECO:0000259" key="7">
    <source>
        <dbReference type="PROSITE" id="PS50850"/>
    </source>
</evidence>
<gene>
    <name evidence="8" type="ORF">K7G82_09950</name>
</gene>